<dbReference type="Pfam" id="PF00384">
    <property type="entry name" value="Molybdopterin"/>
    <property type="match status" value="1"/>
</dbReference>
<dbReference type="SMART" id="SM00926">
    <property type="entry name" value="Molybdop_Fe4S4"/>
    <property type="match status" value="1"/>
</dbReference>
<organism evidence="9 10">
    <name type="scientific">candidate division WOR-1 bacterium DG_54_3</name>
    <dbReference type="NCBI Taxonomy" id="1703775"/>
    <lineage>
        <taxon>Bacteria</taxon>
        <taxon>Bacillati</taxon>
        <taxon>Saganbacteria</taxon>
    </lineage>
</organism>
<dbReference type="SUPFAM" id="SSF53706">
    <property type="entry name" value="Formate dehydrogenase/DMSO reductase, domains 1-3"/>
    <property type="match status" value="1"/>
</dbReference>
<feature type="domain" description="4Fe-4S Mo/W bis-MGD-type" evidence="8">
    <location>
        <begin position="5"/>
        <end position="62"/>
    </location>
</feature>
<dbReference type="GO" id="GO:0043546">
    <property type="term" value="F:molybdopterin cofactor binding"/>
    <property type="evidence" value="ECO:0007669"/>
    <property type="project" value="InterPro"/>
</dbReference>
<gene>
    <name evidence="9" type="ORF">AMJ44_04385</name>
</gene>
<keyword evidence="5" id="KW-0560">Oxidoreductase</keyword>
<dbReference type="InterPro" id="IPR050612">
    <property type="entry name" value="Prok_Mopterin_Oxidored"/>
</dbReference>
<dbReference type="InterPro" id="IPR006657">
    <property type="entry name" value="MoPterin_dinucl-bd_dom"/>
</dbReference>
<dbReference type="Pfam" id="PF04879">
    <property type="entry name" value="Molybdop_Fe4S4"/>
    <property type="match status" value="1"/>
</dbReference>
<dbReference type="Pfam" id="PF01568">
    <property type="entry name" value="Molydop_binding"/>
    <property type="match status" value="1"/>
</dbReference>
<dbReference type="Gene3D" id="2.20.25.90">
    <property type="entry name" value="ADC-like domains"/>
    <property type="match status" value="1"/>
</dbReference>
<dbReference type="EMBL" id="LIZX01000029">
    <property type="protein sequence ID" value="KPJ69223.1"/>
    <property type="molecule type" value="Genomic_DNA"/>
</dbReference>
<comment type="caution">
    <text evidence="9">The sequence shown here is derived from an EMBL/GenBank/DDBJ whole genome shotgun (WGS) entry which is preliminary data.</text>
</comment>
<evidence type="ECO:0000256" key="1">
    <source>
        <dbReference type="ARBA" id="ARBA00001942"/>
    </source>
</evidence>
<keyword evidence="4" id="KW-0479">Metal-binding</keyword>
<dbReference type="Gene3D" id="2.40.40.20">
    <property type="match status" value="1"/>
</dbReference>
<dbReference type="PROSITE" id="PS51669">
    <property type="entry name" value="4FE4S_MOW_BIS_MGD"/>
    <property type="match status" value="1"/>
</dbReference>
<dbReference type="CDD" id="cd02781">
    <property type="entry name" value="MopB_CT_Acetylene-hydratase"/>
    <property type="match status" value="1"/>
</dbReference>
<evidence type="ECO:0000256" key="5">
    <source>
        <dbReference type="ARBA" id="ARBA00023002"/>
    </source>
</evidence>
<keyword evidence="6" id="KW-0408">Iron</keyword>
<evidence type="ECO:0000313" key="9">
    <source>
        <dbReference type="EMBL" id="KPJ69223.1"/>
    </source>
</evidence>
<dbReference type="GO" id="GO:0051536">
    <property type="term" value="F:iron-sulfur cluster binding"/>
    <property type="evidence" value="ECO:0007669"/>
    <property type="project" value="UniProtKB-KW"/>
</dbReference>
<dbReference type="InterPro" id="IPR006963">
    <property type="entry name" value="Mopterin_OxRdtase_4Fe-4S_dom"/>
</dbReference>
<dbReference type="Gene3D" id="3.40.228.10">
    <property type="entry name" value="Dimethylsulfoxide Reductase, domain 2"/>
    <property type="match status" value="1"/>
</dbReference>
<dbReference type="GO" id="GO:0046872">
    <property type="term" value="F:metal ion binding"/>
    <property type="evidence" value="ECO:0007669"/>
    <property type="project" value="UniProtKB-KW"/>
</dbReference>
<accession>A0A0S7Y3A7</accession>
<dbReference type="PANTHER" id="PTHR43742">
    <property type="entry name" value="TRIMETHYLAMINE-N-OXIDE REDUCTASE"/>
    <property type="match status" value="1"/>
</dbReference>
<dbReference type="PANTHER" id="PTHR43742:SF6">
    <property type="entry name" value="OXIDOREDUCTASE YYAE-RELATED"/>
    <property type="match status" value="1"/>
</dbReference>
<evidence type="ECO:0000256" key="4">
    <source>
        <dbReference type="ARBA" id="ARBA00022723"/>
    </source>
</evidence>
<reference evidence="9 10" key="1">
    <citation type="journal article" date="2015" name="Microbiome">
        <title>Genomic resolution of linkages in carbon, nitrogen, and sulfur cycling among widespread estuary sediment bacteria.</title>
        <authorList>
            <person name="Baker B.J."/>
            <person name="Lazar C.S."/>
            <person name="Teske A.P."/>
            <person name="Dick G.J."/>
        </authorList>
    </citation>
    <scope>NUCLEOTIDE SEQUENCE [LARGE SCALE GENOMIC DNA]</scope>
    <source>
        <strain evidence="9">DG_54_3</strain>
    </source>
</reference>
<dbReference type="InterPro" id="IPR037949">
    <property type="entry name" value="MopB_CT_Acetylene-hydratase"/>
</dbReference>
<evidence type="ECO:0000256" key="2">
    <source>
        <dbReference type="ARBA" id="ARBA00010312"/>
    </source>
</evidence>
<evidence type="ECO:0000313" key="10">
    <source>
        <dbReference type="Proteomes" id="UP000051861"/>
    </source>
</evidence>
<evidence type="ECO:0000256" key="7">
    <source>
        <dbReference type="ARBA" id="ARBA00023014"/>
    </source>
</evidence>
<comment type="cofactor">
    <cofactor evidence="1">
        <name>Mo-bis(molybdopterin guanine dinucleotide)</name>
        <dbReference type="ChEBI" id="CHEBI:60539"/>
    </cofactor>
</comment>
<proteinExistence type="inferred from homology"/>
<evidence type="ECO:0000259" key="8">
    <source>
        <dbReference type="PROSITE" id="PS51669"/>
    </source>
</evidence>
<dbReference type="GO" id="GO:0018818">
    <property type="term" value="F:acetylene hydratase activity"/>
    <property type="evidence" value="ECO:0007669"/>
    <property type="project" value="InterPro"/>
</dbReference>
<dbReference type="SUPFAM" id="SSF50692">
    <property type="entry name" value="ADC-like"/>
    <property type="match status" value="1"/>
</dbReference>
<dbReference type="InterPro" id="IPR009010">
    <property type="entry name" value="Asp_de-COase-like_dom_sf"/>
</dbReference>
<evidence type="ECO:0000256" key="6">
    <source>
        <dbReference type="ARBA" id="ARBA00023004"/>
    </source>
</evidence>
<evidence type="ECO:0000256" key="3">
    <source>
        <dbReference type="ARBA" id="ARBA00022505"/>
    </source>
</evidence>
<dbReference type="Proteomes" id="UP000051861">
    <property type="component" value="Unassembled WGS sequence"/>
</dbReference>
<comment type="similarity">
    <text evidence="2">Belongs to the prokaryotic molybdopterin-containing oxidoreductase family.</text>
</comment>
<dbReference type="InterPro" id="IPR006656">
    <property type="entry name" value="Mopterin_OxRdtase"/>
</dbReference>
<keyword evidence="3" id="KW-0500">Molybdenum</keyword>
<dbReference type="PROSITE" id="PS00490">
    <property type="entry name" value="MOLYBDOPTERIN_PROK_2"/>
    <property type="match status" value="1"/>
</dbReference>
<dbReference type="Gene3D" id="3.40.50.740">
    <property type="match status" value="1"/>
</dbReference>
<name>A0A0S7Y3A7_UNCSA</name>
<protein>
    <recommendedName>
        <fullName evidence="8">4Fe-4S Mo/W bis-MGD-type domain-containing protein</fullName>
    </recommendedName>
</protein>
<keyword evidence="7" id="KW-0411">Iron-sulfur</keyword>
<dbReference type="InterPro" id="IPR006655">
    <property type="entry name" value="Mopterin_OxRdtase_prok_CS"/>
</dbReference>
<sequence length="692" mass="77591">MKGDIRWVKTHCARMDHGGCALLAGLRGNKIVGIKGDPDGFLNKGYACIKGLASPDRLTHPDRLRYPLKRVGTKGGGKWKRISWPDAMREIANNLNTIKEKYGAKAVAFCQGMPKGMEHFVLIRLANTFGSPNLVGPQDVCHAPREITGIHTCGFYPVADLHHPTKLVVLWGSNITSTNEEGEICSLLLEQVRNGTQVVVVDPRKTALTKKAACWLQLRPGTDNALALAFLNIVIEEGLYDKGFVENWTHGFDALASHVKDYTPERIAEVTWVAPELIREGARSYATSHPAAIQWGNPIEHNVHTFDTARALICLMAICGNLDVPGGNIQANEPDILGLGKFARADLLPSKRKEMIHAYHHTIPRLMTVPPAFFRKAVLEEFPYPVKGAYMQCTNPLLAYADSHQTYEALRKLEFLAVADICMTPTASVADIVLPAATHFEFNDIGHYGLGHGYILARPKVVDPPDGCWPDIKILNELGKAITSREYWYDDYNQLLEEVLQPHGISYTEFAEQGYLRGPERFKKYLSNGFRTPTGKVELKLSQAEKFNLPPLPQFDGLPEEDDPEYPLVLTCSKSKYYLHSSYRWIKRLREKRPDPKVEIHPDTALKYGMTEGDAMIIETRYGEITQIAHLTDIVDPRVINASHGWWFPEGKAESLYEWEKSNFNILTATEKLGKEFGTPNLKGIGCKIRRK</sequence>
<dbReference type="AlphaFoldDB" id="A0A0S7Y3A7"/>
<dbReference type="GO" id="GO:0016491">
    <property type="term" value="F:oxidoreductase activity"/>
    <property type="evidence" value="ECO:0007669"/>
    <property type="project" value="UniProtKB-KW"/>
</dbReference>